<feature type="region of interest" description="Disordered" evidence="1">
    <location>
        <begin position="774"/>
        <end position="797"/>
    </location>
</feature>
<dbReference type="HOGENOM" id="CLU_005864_0_0_1"/>
<proteinExistence type="evidence at protein level"/>
<dbReference type="Bgee" id="WBGene00011720">
    <property type="expression patterns" value="Expressed in germ line (C elegans) and 4 other cell types or tissues"/>
</dbReference>
<evidence type="ECO:0000313" key="4">
    <source>
        <dbReference type="WormBase" id="T11G6.5b"/>
    </source>
</evidence>
<dbReference type="Proteomes" id="UP000001940">
    <property type="component" value="Chromosome IV"/>
</dbReference>
<dbReference type="CTD" id="177976"/>
<accession>G5EGQ8</accession>
<feature type="region of interest" description="Disordered" evidence="1">
    <location>
        <begin position="817"/>
        <end position="864"/>
    </location>
</feature>
<keyword evidence="5" id="KW-1267">Proteomics identification</keyword>
<evidence type="ECO:0000256" key="1">
    <source>
        <dbReference type="SAM" id="MobiDB-lite"/>
    </source>
</evidence>
<dbReference type="PANTHER" id="PTHR16207">
    <property type="entry name" value="SET DOMAIN-CONTAINING PROTEIN"/>
    <property type="match status" value="1"/>
</dbReference>
<dbReference type="ExpressionAtlas" id="G5EGQ8">
    <property type="expression patterns" value="baseline and differential"/>
</dbReference>
<dbReference type="InterPro" id="IPR046432">
    <property type="entry name" value="TASOR"/>
</dbReference>
<evidence type="ECO:0000313" key="3">
    <source>
        <dbReference type="Proteomes" id="UP000001940"/>
    </source>
</evidence>
<protein>
    <submittedName>
        <fullName evidence="2">DBH-like monooxygenase protein 1</fullName>
    </submittedName>
</protein>
<dbReference type="WormBase" id="T11G6.5b">
    <property type="protein sequence ID" value="CE42636"/>
    <property type="gene ID" value="WBGene00011720"/>
</dbReference>
<feature type="compositionally biased region" description="Basic and acidic residues" evidence="1">
    <location>
        <begin position="829"/>
        <end position="851"/>
    </location>
</feature>
<keyword evidence="3" id="KW-1185">Reference proteome</keyword>
<feature type="region of interest" description="Disordered" evidence="1">
    <location>
        <begin position="532"/>
        <end position="604"/>
    </location>
</feature>
<name>G5EGQ8_CAEEL</name>
<dbReference type="GO" id="GO:0045814">
    <property type="term" value="P:negative regulation of gene expression, epigenetic"/>
    <property type="evidence" value="ECO:0007669"/>
    <property type="project" value="InterPro"/>
</dbReference>
<evidence type="ECO:0000313" key="2">
    <source>
        <dbReference type="EMBL" id="CAQ58122.1"/>
    </source>
</evidence>
<reference evidence="2 3" key="1">
    <citation type="journal article" date="1998" name="Science">
        <title>Genome sequence of the nematode C. elegans: a platform for investigating biology.</title>
        <authorList>
            <consortium name="The C. elegans sequencing consortium"/>
            <person name="Sulson J.E."/>
            <person name="Waterston R."/>
        </authorList>
    </citation>
    <scope>NUCLEOTIDE SEQUENCE [LARGE SCALE GENOMIC DNA]</scope>
    <source>
        <strain evidence="2 3">Bristol N2</strain>
    </source>
</reference>
<feature type="compositionally biased region" description="Polar residues" evidence="1">
    <location>
        <begin position="1101"/>
        <end position="1129"/>
    </location>
</feature>
<gene>
    <name evidence="2" type="ORF">CELE_T11G6.5</name>
    <name evidence="2 4" type="ORF">T11G6.5</name>
</gene>
<feature type="compositionally biased region" description="Low complexity" evidence="1">
    <location>
        <begin position="1069"/>
        <end position="1080"/>
    </location>
</feature>
<evidence type="ECO:0007829" key="5">
    <source>
        <dbReference type="PeptideAtlas" id="G5EGQ8"/>
    </source>
</evidence>
<dbReference type="PANTHER" id="PTHR16207:SF11">
    <property type="entry name" value="SET DOMAIN-CONTAINING PROTEIN"/>
    <property type="match status" value="1"/>
</dbReference>
<sequence>MDKNMASEEGWKHMVASNVKMIENHRLRHNFQTYMKKHTVEKELLMYRIVYDDEEIQKITENGLCVNSDGISDIGDPRQGVLLYPSPATAFAGRFLYRNVPIKVMVFRVTNAGKRHEVPLSSGQVAPSKSKKHNCHVMMKTETNSAKFHRFILEHSLAGVYYYEYLPNMTDVYKIPAMILPHAIITYELQENALPNSQKAFNKINRTFLNFRKTEECKHTLVLNSEIEGTLFKPYISKTVPSILNCTKATPTIYSINDLNTFPELLALRSPEYFGKLLTSEAVFIYEYGMATHYVLQFPRQHKEFVNVLRDEKCILVNAQYPWTTFYIPSGNIATEFGLPYQESSLHVIVYRMPSNENVQSLYFCCQESFMFSPQWTLANEFEKTATLGYAPVNFIENLDEDSEDDKEEDEQYTGYSPDYVAPVFRTPRGDKVVPKGILRTVGCKPRNLKVRWNDEDSTGNERKQLCFVKEFTNDTVPHHDHSILSFDEMRKQEEIEKRQQGQDEVVQLQLGKTDIENQGTDDVFKQAISRTNAQRESVERESSQSPQLYDPKRIPHSASISTNIPGSPTQFNRPPPVLHSPRSALPSAGPFSSPQPVPRFNGPPSSFILPSIYPPPPPGVSLNQLPPRVPVPIIRPPNDLQSIEPKVPLKPNFSIPPPPLPAPPPTTISTTTVIAGPVSAEATSTTLLSLEEIGEAEMDIETNDEDDSIIEIEPSKEVKPAPQEEENDILRMVFTPSQPTLLQSSLESLKNSVSLMELLQKKEKMNPIVTTTSLPELNTDSAPQSSQIKFSLSKPKSTANTNVLIEDDDDNVEKVIDESTKAGCSQDVDYRTSAPKDRDDRPKDIDDRFDNIPLPKISPDEEMKKRLTAQFHGKLRAHGKEIEDKVKSYSYHDMQMSEPNSNPFEMSSVAGLFPALSLATFGPEGISIGRRESDPAPVNSRVEEPEQIRSPSPEITRMADVEEYIPKTFLTQNQNQKQKCVIVPTESKAGYETYHGERPNSSMENTIAPKKSPKKPKDHDSVGSVISDEQVKQSWDNLMKKKPTASPSIDKEDGEWASDDESRERKNLPSTSSSSVIILSPPPHPSQKKIQPPVAPPGISNLNRPGNNYSGPSQSFRPNQQYNPNFNHQRPPFQFGFNPRGRGRGNFNNRGGHNYNMGHGRNGNNFFNQSMPAGNGWMTTLRPLIDHDVESLCILIDPELGTDNMKMNELNSLFTEMHNLKKLMKPNWPRVQSTIYLHNMAFENMKNIKNKSMHKYFQTFNDFIRCHPPLVEVLPLHFCDRGATGSGLANCIAGVTKHVGAKHAIFLTQNHKPESAIVQCMLECEVKVMSIRLLAQFLEKITGDPVTI</sequence>
<feature type="compositionally biased region" description="Low complexity" evidence="1">
    <location>
        <begin position="1130"/>
        <end position="1152"/>
    </location>
</feature>
<dbReference type="KEGG" id="cel:CELE_T11G6.5"/>
<dbReference type="AGR" id="WB:WBGene00011720"/>
<organism evidence="2 3">
    <name type="scientific">Caenorhabditis elegans</name>
    <dbReference type="NCBI Taxonomy" id="6239"/>
    <lineage>
        <taxon>Eukaryota</taxon>
        <taxon>Metazoa</taxon>
        <taxon>Ecdysozoa</taxon>
        <taxon>Nematoda</taxon>
        <taxon>Chromadorea</taxon>
        <taxon>Rhabditida</taxon>
        <taxon>Rhabditina</taxon>
        <taxon>Rhabditomorpha</taxon>
        <taxon>Rhabditoidea</taxon>
        <taxon>Rhabditidae</taxon>
        <taxon>Peloderinae</taxon>
        <taxon>Caenorhabditis</taxon>
    </lineage>
</organism>
<feature type="region of interest" description="Disordered" evidence="1">
    <location>
        <begin position="992"/>
        <end position="1152"/>
    </location>
</feature>
<feature type="compositionally biased region" description="Polar residues" evidence="1">
    <location>
        <begin position="559"/>
        <end position="573"/>
    </location>
</feature>
<dbReference type="RefSeq" id="NP_001129870.1">
    <property type="nucleotide sequence ID" value="NM_001136398.2"/>
</dbReference>
<dbReference type="GeneID" id="177976"/>
<feature type="region of interest" description="Disordered" evidence="1">
    <location>
        <begin position="929"/>
        <end position="958"/>
    </location>
</feature>
<dbReference type="SMR" id="G5EGQ8"/>
<dbReference type="EMBL" id="BX284604">
    <property type="protein sequence ID" value="CAQ58122.1"/>
    <property type="molecule type" value="Genomic_DNA"/>
</dbReference>
<dbReference type="OrthoDB" id="5840635at2759"/>